<comment type="similarity">
    <text evidence="1">Belongs to the glycosyltransferase 2 family.</text>
</comment>
<dbReference type="EMBL" id="UHDK01000001">
    <property type="protein sequence ID" value="SUM30734.1"/>
    <property type="molecule type" value="Genomic_DNA"/>
</dbReference>
<dbReference type="CDD" id="cd00761">
    <property type="entry name" value="Glyco_tranf_GTA_type"/>
    <property type="match status" value="1"/>
</dbReference>
<dbReference type="AlphaFoldDB" id="A0A0D0SKY3"/>
<proteinExistence type="inferred from homology"/>
<dbReference type="Gene3D" id="3.90.550.10">
    <property type="entry name" value="Spore Coat Polysaccharide Biosynthesis Protein SpsA, Chain A"/>
    <property type="match status" value="1"/>
</dbReference>
<dbReference type="OrthoDB" id="396512at2"/>
<dbReference type="InterPro" id="IPR029044">
    <property type="entry name" value="Nucleotide-diphossugar_trans"/>
</dbReference>
<dbReference type="Pfam" id="PF00535">
    <property type="entry name" value="Glycos_transf_2"/>
    <property type="match status" value="1"/>
</dbReference>
<dbReference type="PANTHER" id="PTHR22916:SF3">
    <property type="entry name" value="UDP-GLCNAC:BETAGAL BETA-1,3-N-ACETYLGLUCOSAMINYLTRANSFERASE-LIKE PROTEIN 1"/>
    <property type="match status" value="1"/>
</dbReference>
<dbReference type="Proteomes" id="UP000255277">
    <property type="component" value="Unassembled WGS sequence"/>
</dbReference>
<keyword evidence="6" id="KW-1185">Reference proteome</keyword>
<feature type="domain" description="Glycosyltransferase 2-like" evidence="2">
    <location>
        <begin position="8"/>
        <end position="151"/>
    </location>
</feature>
<evidence type="ECO:0000313" key="3">
    <source>
        <dbReference type="EMBL" id="GEQ06812.1"/>
    </source>
</evidence>
<evidence type="ECO:0000313" key="4">
    <source>
        <dbReference type="EMBL" id="SUM30734.1"/>
    </source>
</evidence>
<sequence length="316" mass="36586">MTSTIEISIIIPLYNRANGIQRLLHNLSLQSFDMNRVEVIISDDKSTDNSLDVAKTFVNQIPNLIILESDVNSGGASVPRNKALDIAKGKWILFIDSDDYITEYSLADAIATANKSQDDMVCLPYFRAKNSNRPLSRSAFYSPSTISNLKFEDTKLYNSLNVIGKLIKRDIIEQHRIRFPENIRVREDNWFLMQVYSVVNSISILGYEKNYYFYEQQDEVALTNTKTPPRDAVKIYIAVYDFVKSRTQLSNEQKINYLTIFLNRYTNMIKRGKHAPVRFFNHTKPTLLKVLRNQYVDDNTIEFIEDLFLGKYDIAN</sequence>
<gene>
    <name evidence="4" type="primary">hyaD</name>
    <name evidence="4" type="ORF">NCTC12195_00134</name>
    <name evidence="3" type="ORF">SGA02_26400</name>
</gene>
<dbReference type="GeneID" id="93843918"/>
<evidence type="ECO:0000313" key="6">
    <source>
        <dbReference type="Proteomes" id="UP000321057"/>
    </source>
</evidence>
<keyword evidence="4" id="KW-0328">Glycosyltransferase</keyword>
<dbReference type="EMBL" id="BKAX01000011">
    <property type="protein sequence ID" value="GEQ06812.1"/>
    <property type="molecule type" value="Genomic_DNA"/>
</dbReference>
<dbReference type="EC" id="2.4.1.212" evidence="4"/>
<dbReference type="GO" id="GO:0050501">
    <property type="term" value="F:hyaluronan synthase activity"/>
    <property type="evidence" value="ECO:0007669"/>
    <property type="project" value="UniProtKB-EC"/>
</dbReference>
<dbReference type="Proteomes" id="UP000321057">
    <property type="component" value="Unassembled WGS sequence"/>
</dbReference>
<reference evidence="4 5" key="1">
    <citation type="submission" date="2018-06" db="EMBL/GenBank/DDBJ databases">
        <authorList>
            <consortium name="Pathogen Informatics"/>
            <person name="Doyle S."/>
        </authorList>
    </citation>
    <scope>NUCLEOTIDE SEQUENCE [LARGE SCALE GENOMIC DNA]</scope>
    <source>
        <strain evidence="4 5">NCTC12195</strain>
    </source>
</reference>
<organism evidence="4 5">
    <name type="scientific">Staphylococcus gallinarum</name>
    <dbReference type="NCBI Taxonomy" id="1293"/>
    <lineage>
        <taxon>Bacteria</taxon>
        <taxon>Bacillati</taxon>
        <taxon>Bacillota</taxon>
        <taxon>Bacilli</taxon>
        <taxon>Bacillales</taxon>
        <taxon>Staphylococcaceae</taxon>
        <taxon>Staphylococcus</taxon>
    </lineage>
</organism>
<keyword evidence="4" id="KW-0808">Transferase</keyword>
<accession>A0A0D0SKY3</accession>
<dbReference type="SUPFAM" id="SSF53448">
    <property type="entry name" value="Nucleotide-diphospho-sugar transferases"/>
    <property type="match status" value="1"/>
</dbReference>
<evidence type="ECO:0000256" key="1">
    <source>
        <dbReference type="ARBA" id="ARBA00006739"/>
    </source>
</evidence>
<evidence type="ECO:0000313" key="5">
    <source>
        <dbReference type="Proteomes" id="UP000255277"/>
    </source>
</evidence>
<name>A0A0D0SKY3_STAGA</name>
<evidence type="ECO:0000259" key="2">
    <source>
        <dbReference type="Pfam" id="PF00535"/>
    </source>
</evidence>
<dbReference type="PANTHER" id="PTHR22916">
    <property type="entry name" value="GLYCOSYLTRANSFERASE"/>
    <property type="match status" value="1"/>
</dbReference>
<dbReference type="STRING" id="1293.SH09_10230"/>
<dbReference type="InterPro" id="IPR001173">
    <property type="entry name" value="Glyco_trans_2-like"/>
</dbReference>
<protein>
    <submittedName>
        <fullName evidence="4">Glycosyltransferase</fullName>
        <ecNumber evidence="4">2.4.1.212</ecNumber>
    </submittedName>
</protein>
<dbReference type="RefSeq" id="WP_042739549.1">
    <property type="nucleotide sequence ID" value="NZ_BKAX01000011.1"/>
</dbReference>
<reference evidence="3 6" key="2">
    <citation type="submission" date="2019-07" db="EMBL/GenBank/DDBJ databases">
        <title>Whole genome shotgun sequence of Staphylococcus gallinarum NBRC 109767.</title>
        <authorList>
            <person name="Hosoyama A."/>
            <person name="Uohara A."/>
            <person name="Ohji S."/>
            <person name="Ichikawa N."/>
        </authorList>
    </citation>
    <scope>NUCLEOTIDE SEQUENCE [LARGE SCALE GENOMIC DNA]</scope>
    <source>
        <strain evidence="3 6">NBRC 109767</strain>
    </source>
</reference>